<dbReference type="GO" id="GO:0004735">
    <property type="term" value="F:pyrroline-5-carboxylate reductase activity"/>
    <property type="evidence" value="ECO:0007669"/>
    <property type="project" value="TreeGrafter"/>
</dbReference>
<dbReference type="EMBL" id="CAMXCT020003221">
    <property type="protein sequence ID" value="CAL1156484.1"/>
    <property type="molecule type" value="Genomic_DNA"/>
</dbReference>
<dbReference type="EMBL" id="CAMXCT010003221">
    <property type="protein sequence ID" value="CAI4003109.1"/>
    <property type="molecule type" value="Genomic_DNA"/>
</dbReference>
<evidence type="ECO:0000313" key="3">
    <source>
        <dbReference type="EMBL" id="CAI4003109.1"/>
    </source>
</evidence>
<evidence type="ECO:0000259" key="2">
    <source>
        <dbReference type="Pfam" id="PF03807"/>
    </source>
</evidence>
<dbReference type="Gene3D" id="3.40.50.720">
    <property type="entry name" value="NAD(P)-binding Rossmann-like Domain"/>
    <property type="match status" value="1"/>
</dbReference>
<dbReference type="GO" id="GO:0055129">
    <property type="term" value="P:L-proline biosynthetic process"/>
    <property type="evidence" value="ECO:0007669"/>
    <property type="project" value="TreeGrafter"/>
</dbReference>
<reference evidence="3" key="1">
    <citation type="submission" date="2022-10" db="EMBL/GenBank/DDBJ databases">
        <authorList>
            <person name="Chen Y."/>
            <person name="Dougan E. K."/>
            <person name="Chan C."/>
            <person name="Rhodes N."/>
            <person name="Thang M."/>
        </authorList>
    </citation>
    <scope>NUCLEOTIDE SEQUENCE</scope>
</reference>
<organism evidence="3">
    <name type="scientific">Cladocopium goreaui</name>
    <dbReference type="NCBI Taxonomy" id="2562237"/>
    <lineage>
        <taxon>Eukaryota</taxon>
        <taxon>Sar</taxon>
        <taxon>Alveolata</taxon>
        <taxon>Dinophyceae</taxon>
        <taxon>Suessiales</taxon>
        <taxon>Symbiodiniaceae</taxon>
        <taxon>Cladocopium</taxon>
    </lineage>
</organism>
<dbReference type="Proteomes" id="UP001152797">
    <property type="component" value="Unassembled WGS sequence"/>
</dbReference>
<dbReference type="AlphaFoldDB" id="A0A9P1D3F3"/>
<feature type="domain" description="Pyrroline-5-carboxylate reductase catalytic N-terminal" evidence="2">
    <location>
        <begin position="10"/>
        <end position="102"/>
    </location>
</feature>
<keyword evidence="5" id="KW-1185">Reference proteome</keyword>
<proteinExistence type="inferred from homology"/>
<dbReference type="EMBL" id="CAMXCT030003221">
    <property type="protein sequence ID" value="CAL4790421.1"/>
    <property type="molecule type" value="Genomic_DNA"/>
</dbReference>
<evidence type="ECO:0000256" key="1">
    <source>
        <dbReference type="ARBA" id="ARBA00005525"/>
    </source>
</evidence>
<dbReference type="InterPro" id="IPR036291">
    <property type="entry name" value="NAD(P)-bd_dom_sf"/>
</dbReference>
<comment type="caution">
    <text evidence="3">The sequence shown here is derived from an EMBL/GenBank/DDBJ whole genome shotgun (WGS) entry which is preliminary data.</text>
</comment>
<dbReference type="InterPro" id="IPR028939">
    <property type="entry name" value="P5C_Rdtase_cat_N"/>
</dbReference>
<gene>
    <name evidence="3" type="ORF">C1SCF055_LOCUS29002</name>
</gene>
<dbReference type="Pfam" id="PF03807">
    <property type="entry name" value="F420_oxidored"/>
    <property type="match status" value="1"/>
</dbReference>
<dbReference type="SUPFAM" id="SSF51735">
    <property type="entry name" value="NAD(P)-binding Rossmann-fold domains"/>
    <property type="match status" value="1"/>
</dbReference>
<comment type="similarity">
    <text evidence="1">Belongs to the pyrroline-5-carboxylate reductase family.</text>
</comment>
<evidence type="ECO:0000313" key="5">
    <source>
        <dbReference type="Proteomes" id="UP001152797"/>
    </source>
</evidence>
<dbReference type="PANTHER" id="PTHR11645:SF13">
    <property type="entry name" value="PYRROLINE-5-CARBOXYLATE REDUCTASE CATALYTIC N-TERMINAL DOMAIN-CONTAINING PROTEIN"/>
    <property type="match status" value="1"/>
</dbReference>
<name>A0A9P1D3F3_9DINO</name>
<dbReference type="OrthoDB" id="10263291at2759"/>
<sequence length="283" mass="29966">MEEEGLPGSIGVVGVGTIGSALIRGLLSPGPGAPAKLPRVVLSPRGALKAEALAEAFPGNVVIAKSNQEVVDEVECVIVAVLFKQVNEVFGALKFRKEQKVMTLTAGLMPTRLKELCAPATTCVSAIPLPPVAKRSGATLLTPRLPWAEAMLKVCGSCVVVETEAEFKRLLVVTCMMGDFYKRQLTAQQWLCSHGISEADAASWVSSTFATFAADSSGAQVDTFQKLVEEQTPGGLNEMVWRAQEEDGSYKSLCYSLDAVHHRLVSGAADPALAPAAKRAKLA</sequence>
<dbReference type="PANTHER" id="PTHR11645">
    <property type="entry name" value="PYRROLINE-5-CARBOXYLATE REDUCTASE"/>
    <property type="match status" value="1"/>
</dbReference>
<reference evidence="4 5" key="2">
    <citation type="submission" date="2024-05" db="EMBL/GenBank/DDBJ databases">
        <authorList>
            <person name="Chen Y."/>
            <person name="Shah S."/>
            <person name="Dougan E. K."/>
            <person name="Thang M."/>
            <person name="Chan C."/>
        </authorList>
    </citation>
    <scope>NUCLEOTIDE SEQUENCE [LARGE SCALE GENOMIC DNA]</scope>
</reference>
<evidence type="ECO:0000313" key="4">
    <source>
        <dbReference type="EMBL" id="CAL4790421.1"/>
    </source>
</evidence>
<accession>A0A9P1D3F3</accession>
<protein>
    <submittedName>
        <fullName evidence="4">Pyrroline-5-carboxylate reductase catalytic N-terminal domain-containing protein</fullName>
    </submittedName>
</protein>